<dbReference type="SUPFAM" id="SSF63825">
    <property type="entry name" value="YWTD domain"/>
    <property type="match status" value="1"/>
</dbReference>
<reference evidence="1" key="1">
    <citation type="submission" date="2022-11" db="EMBL/GenBank/DDBJ databases">
        <title>Centuries of genome instability and evolution in soft-shell clam transmissible cancer (bioRxiv).</title>
        <authorList>
            <person name="Hart S.F.M."/>
            <person name="Yonemitsu M.A."/>
            <person name="Giersch R.M."/>
            <person name="Beal B.F."/>
            <person name="Arriagada G."/>
            <person name="Davis B.W."/>
            <person name="Ostrander E.A."/>
            <person name="Goff S.P."/>
            <person name="Metzger M.J."/>
        </authorList>
    </citation>
    <scope>NUCLEOTIDE SEQUENCE</scope>
    <source>
        <strain evidence="1">MELC-2E11</strain>
        <tissue evidence="1">Siphon/mantle</tissue>
    </source>
</reference>
<accession>A0ABY7GBZ3</accession>
<keyword evidence="2" id="KW-1185">Reference proteome</keyword>
<gene>
    <name evidence="1" type="ORF">MAR_033300</name>
</gene>
<dbReference type="Proteomes" id="UP001164746">
    <property type="component" value="Chromosome 17"/>
</dbReference>
<dbReference type="EMBL" id="CP111028">
    <property type="protein sequence ID" value="WAR30758.1"/>
    <property type="molecule type" value="Genomic_DNA"/>
</dbReference>
<dbReference type="PANTHER" id="PTHR24104">
    <property type="entry name" value="E3 UBIQUITIN-PROTEIN LIGASE NHLRC1-RELATED"/>
    <property type="match status" value="1"/>
</dbReference>
<evidence type="ECO:0000313" key="1">
    <source>
        <dbReference type="EMBL" id="WAR30758.1"/>
    </source>
</evidence>
<organism evidence="1 2">
    <name type="scientific">Mya arenaria</name>
    <name type="common">Soft-shell clam</name>
    <dbReference type="NCBI Taxonomy" id="6604"/>
    <lineage>
        <taxon>Eukaryota</taxon>
        <taxon>Metazoa</taxon>
        <taxon>Spiralia</taxon>
        <taxon>Lophotrochozoa</taxon>
        <taxon>Mollusca</taxon>
        <taxon>Bivalvia</taxon>
        <taxon>Autobranchia</taxon>
        <taxon>Heteroconchia</taxon>
        <taxon>Euheterodonta</taxon>
        <taxon>Imparidentia</taxon>
        <taxon>Neoheterodontei</taxon>
        <taxon>Myida</taxon>
        <taxon>Myoidea</taxon>
        <taxon>Myidae</taxon>
        <taxon>Mya</taxon>
    </lineage>
</organism>
<evidence type="ECO:0008006" key="3">
    <source>
        <dbReference type="Google" id="ProtNLM"/>
    </source>
</evidence>
<dbReference type="Pfam" id="PF10282">
    <property type="entry name" value="Lactonase"/>
    <property type="match status" value="1"/>
</dbReference>
<dbReference type="InterPro" id="IPR011042">
    <property type="entry name" value="6-blade_b-propeller_TolB-like"/>
</dbReference>
<name>A0ABY7GBZ3_MYAAR</name>
<evidence type="ECO:0000313" key="2">
    <source>
        <dbReference type="Proteomes" id="UP001164746"/>
    </source>
</evidence>
<dbReference type="PANTHER" id="PTHR24104:SF25">
    <property type="entry name" value="PROTEIN LIN-41"/>
    <property type="match status" value="1"/>
</dbReference>
<dbReference type="InterPro" id="IPR019405">
    <property type="entry name" value="Lactonase_7-beta_prop"/>
</dbReference>
<proteinExistence type="predicted"/>
<sequence length="268" mass="30278">MVYWSYFEFANLPTLTKMTKMFSEDEGDKEWYIQDITIVEERFMVASDWGSDCLRCFDLDIVSQSAQMSFQRRINGGDGCLGIVYSDNKLIVSYDDPHGKVQVLDMDGDILKVFEKNDNGEQLFTKPWGLAVSPDNSTIYVSDRVMGTVTALSQDGRVLSVLKNHDNLRYPTGATIDNAGRMYVCSMWTKTVCMVSQETGTVTKLLGEENGLSYPTSIAHFPVSYGNVFLPNRTQSKLKDVVEFLHNLVTSVRFRLKIVVLELMAAEH</sequence>
<dbReference type="Gene3D" id="2.120.10.30">
    <property type="entry name" value="TolB, C-terminal domain"/>
    <property type="match status" value="1"/>
</dbReference>
<protein>
    <recommendedName>
        <fullName evidence="3">SMP-30/Gluconolactonase/LRE-like region domain-containing protein</fullName>
    </recommendedName>
</protein>
<dbReference type="InterPro" id="IPR050952">
    <property type="entry name" value="TRIM-NHL_E3_ligases"/>
</dbReference>